<evidence type="ECO:0000313" key="2">
    <source>
        <dbReference type="Proteomes" id="UP001476798"/>
    </source>
</evidence>
<protein>
    <submittedName>
        <fullName evidence="1">Uncharacterized protein</fullName>
    </submittedName>
</protein>
<feature type="non-terminal residue" evidence="1">
    <location>
        <position position="1"/>
    </location>
</feature>
<feature type="non-terminal residue" evidence="1">
    <location>
        <position position="160"/>
    </location>
</feature>
<accession>A0ABV0P174</accession>
<keyword evidence="2" id="KW-1185">Reference proteome</keyword>
<reference evidence="1 2" key="1">
    <citation type="submission" date="2021-06" db="EMBL/GenBank/DDBJ databases">
        <authorList>
            <person name="Palmer J.M."/>
        </authorList>
    </citation>
    <scope>NUCLEOTIDE SEQUENCE [LARGE SCALE GENOMIC DNA]</scope>
    <source>
        <strain evidence="1 2">GA_2019</strain>
        <tissue evidence="1">Muscle</tissue>
    </source>
</reference>
<gene>
    <name evidence="1" type="ORF">GOODEAATRI_028302</name>
</gene>
<evidence type="ECO:0000313" key="1">
    <source>
        <dbReference type="EMBL" id="MEQ2176473.1"/>
    </source>
</evidence>
<sequence>EMQNIHELGQAYTLTKVGSLLKNRSLSEEAVNQICDCIKESDLFSACHQGQLKSTYSRNQTFTKMSTYTEPQKVALRLDENMTQKLCLLHTGGTNSFYSHLCGGIQSHNSVEMLTQRFLQIYMMDKISSITSFLMESLKLILYQDSFVVNPLDSAKRTHK</sequence>
<dbReference type="Proteomes" id="UP001476798">
    <property type="component" value="Unassembled WGS sequence"/>
</dbReference>
<comment type="caution">
    <text evidence="1">The sequence shown here is derived from an EMBL/GenBank/DDBJ whole genome shotgun (WGS) entry which is preliminary data.</text>
</comment>
<name>A0ABV0P174_9TELE</name>
<dbReference type="EMBL" id="JAHRIO010053869">
    <property type="protein sequence ID" value="MEQ2176473.1"/>
    <property type="molecule type" value="Genomic_DNA"/>
</dbReference>
<proteinExistence type="predicted"/>
<organism evidence="1 2">
    <name type="scientific">Goodea atripinnis</name>
    <dbReference type="NCBI Taxonomy" id="208336"/>
    <lineage>
        <taxon>Eukaryota</taxon>
        <taxon>Metazoa</taxon>
        <taxon>Chordata</taxon>
        <taxon>Craniata</taxon>
        <taxon>Vertebrata</taxon>
        <taxon>Euteleostomi</taxon>
        <taxon>Actinopterygii</taxon>
        <taxon>Neopterygii</taxon>
        <taxon>Teleostei</taxon>
        <taxon>Neoteleostei</taxon>
        <taxon>Acanthomorphata</taxon>
        <taxon>Ovalentaria</taxon>
        <taxon>Atherinomorphae</taxon>
        <taxon>Cyprinodontiformes</taxon>
        <taxon>Goodeidae</taxon>
        <taxon>Goodea</taxon>
    </lineage>
</organism>